<evidence type="ECO:0000256" key="3">
    <source>
        <dbReference type="ARBA" id="ARBA00022691"/>
    </source>
</evidence>
<gene>
    <name evidence="5" type="primary">prmC</name>
    <name evidence="8" type="ORF">SAMN02745784_01872</name>
</gene>
<dbReference type="GO" id="GO:0003676">
    <property type="term" value="F:nucleic acid binding"/>
    <property type="evidence" value="ECO:0007669"/>
    <property type="project" value="InterPro"/>
</dbReference>
<protein>
    <recommendedName>
        <fullName evidence="5">Release factor glutamine methyltransferase</fullName>
        <shortName evidence="5">RF MTase</shortName>
        <ecNumber evidence="5">2.1.1.297</ecNumber>
    </recommendedName>
    <alternativeName>
        <fullName evidence="5">N5-glutamine methyltransferase PrmC</fullName>
    </alternativeName>
    <alternativeName>
        <fullName evidence="5">Protein-(glutamine-N5) MTase PrmC</fullName>
    </alternativeName>
    <alternativeName>
        <fullName evidence="5">Protein-glutamine N-methyltransferase PrmC</fullName>
    </alternativeName>
</protein>
<dbReference type="CDD" id="cd02440">
    <property type="entry name" value="AdoMet_MTases"/>
    <property type="match status" value="1"/>
</dbReference>
<evidence type="ECO:0000256" key="5">
    <source>
        <dbReference type="HAMAP-Rule" id="MF_02126"/>
    </source>
</evidence>
<dbReference type="InterPro" id="IPR050320">
    <property type="entry name" value="N5-glutamine_MTase"/>
</dbReference>
<dbReference type="HAMAP" id="MF_02126">
    <property type="entry name" value="RF_methyltr_PrmC"/>
    <property type="match status" value="1"/>
</dbReference>
<comment type="similarity">
    <text evidence="5">Belongs to the protein N5-glutamine methyltransferase family. PrmC subfamily.</text>
</comment>
<keyword evidence="1 5" id="KW-0489">Methyltransferase</keyword>
<evidence type="ECO:0000313" key="8">
    <source>
        <dbReference type="EMBL" id="SHE80953.1"/>
    </source>
</evidence>
<dbReference type="PROSITE" id="PS00092">
    <property type="entry name" value="N6_MTASE"/>
    <property type="match status" value="1"/>
</dbReference>
<evidence type="ECO:0000313" key="9">
    <source>
        <dbReference type="Proteomes" id="UP000184114"/>
    </source>
</evidence>
<dbReference type="PANTHER" id="PTHR18895:SF74">
    <property type="entry name" value="MTRF1L RELEASE FACTOR GLUTAMINE METHYLTRANSFERASE"/>
    <property type="match status" value="1"/>
</dbReference>
<dbReference type="STRING" id="1123404.SAMN02745784_01872"/>
<feature type="binding site" evidence="5">
    <location>
        <begin position="115"/>
        <end position="119"/>
    </location>
    <ligand>
        <name>S-adenosyl-L-methionine</name>
        <dbReference type="ChEBI" id="CHEBI:59789"/>
    </ligand>
</feature>
<comment type="caution">
    <text evidence="5">Lacks conserved residue(s) required for the propagation of feature annotation.</text>
</comment>
<dbReference type="Pfam" id="PF13847">
    <property type="entry name" value="Methyltransf_31"/>
    <property type="match status" value="1"/>
</dbReference>
<feature type="domain" description="Release factor glutamine methyltransferase N-terminal" evidence="7">
    <location>
        <begin position="7"/>
        <end position="67"/>
    </location>
</feature>
<dbReference type="InterPro" id="IPR004556">
    <property type="entry name" value="HemK-like"/>
</dbReference>
<dbReference type="Gene3D" id="3.40.50.150">
    <property type="entry name" value="Vaccinia Virus protein VP39"/>
    <property type="match status" value="1"/>
</dbReference>
<keyword evidence="2 5" id="KW-0808">Transferase</keyword>
<dbReference type="PANTHER" id="PTHR18895">
    <property type="entry name" value="HEMK METHYLTRANSFERASE"/>
    <property type="match status" value="1"/>
</dbReference>
<dbReference type="Pfam" id="PF17827">
    <property type="entry name" value="PrmC_N"/>
    <property type="match status" value="1"/>
</dbReference>
<feature type="domain" description="Methyltransferase" evidence="6">
    <location>
        <begin position="106"/>
        <end position="238"/>
    </location>
</feature>
<dbReference type="RefSeq" id="WP_072975733.1">
    <property type="nucleotide sequence ID" value="NZ_FQTY01000007.1"/>
</dbReference>
<feature type="binding site" evidence="5">
    <location>
        <begin position="185"/>
        <end position="188"/>
    </location>
    <ligand>
        <name>substrate</name>
    </ligand>
</feature>
<sequence>MVGINDLLRKSKAPILDSILIMCKLLDVDKSYIYTYGEREVSEEIESKFLQLVERRTEGYPIQYILGEREFMGLDFYLEEGVLIPRPDTEVLVEYIIDYINKRYKNKRIKVLDLGIGSGSISLSIANYCKDVFVYGVDISDTAIKIANINKSKFGLSNVNFYKGDLFEAIESLDLEKEFQIIVSNPPYIASEEIETLDITVKDFEPRSALDGGVDGLDFYRKITPESRKYLKDNGLLIYEIGYNQGEEVRNILIDEGFREVSILKDLQGHTRVVLGIK</sequence>
<dbReference type="InterPro" id="IPR025714">
    <property type="entry name" value="Methyltranfer_dom"/>
</dbReference>
<evidence type="ECO:0000256" key="1">
    <source>
        <dbReference type="ARBA" id="ARBA00022603"/>
    </source>
</evidence>
<organism evidence="8 9">
    <name type="scientific">Tissierella praeacuta DSM 18095</name>
    <dbReference type="NCBI Taxonomy" id="1123404"/>
    <lineage>
        <taxon>Bacteria</taxon>
        <taxon>Bacillati</taxon>
        <taxon>Bacillota</taxon>
        <taxon>Tissierellia</taxon>
        <taxon>Tissierellales</taxon>
        <taxon>Tissierellaceae</taxon>
        <taxon>Tissierella</taxon>
    </lineage>
</organism>
<dbReference type="InterPro" id="IPR002052">
    <property type="entry name" value="DNA_methylase_N6_adenine_CS"/>
</dbReference>
<evidence type="ECO:0000259" key="6">
    <source>
        <dbReference type="Pfam" id="PF13847"/>
    </source>
</evidence>
<proteinExistence type="inferred from homology"/>
<dbReference type="EC" id="2.1.1.297" evidence="5"/>
<dbReference type="NCBIfam" id="TIGR03534">
    <property type="entry name" value="RF_mod_PrmC"/>
    <property type="match status" value="1"/>
</dbReference>
<dbReference type="InterPro" id="IPR029063">
    <property type="entry name" value="SAM-dependent_MTases_sf"/>
</dbReference>
<accession>A0A1M4WIR2</accession>
<evidence type="ECO:0000256" key="4">
    <source>
        <dbReference type="ARBA" id="ARBA00048391"/>
    </source>
</evidence>
<dbReference type="FunFam" id="3.40.50.150:FF:000053">
    <property type="entry name" value="Release factor glutamine methyltransferase"/>
    <property type="match status" value="1"/>
</dbReference>
<feature type="binding site" evidence="5">
    <location>
        <position position="138"/>
    </location>
    <ligand>
        <name>S-adenosyl-L-methionine</name>
        <dbReference type="ChEBI" id="CHEBI:59789"/>
    </ligand>
</feature>
<dbReference type="GO" id="GO:0032259">
    <property type="term" value="P:methylation"/>
    <property type="evidence" value="ECO:0007669"/>
    <property type="project" value="UniProtKB-KW"/>
</dbReference>
<dbReference type="Proteomes" id="UP000184114">
    <property type="component" value="Unassembled WGS sequence"/>
</dbReference>
<keyword evidence="3 5" id="KW-0949">S-adenosyl-L-methionine</keyword>
<dbReference type="SUPFAM" id="SSF53335">
    <property type="entry name" value="S-adenosyl-L-methionine-dependent methyltransferases"/>
    <property type="match status" value="1"/>
</dbReference>
<evidence type="ECO:0000259" key="7">
    <source>
        <dbReference type="Pfam" id="PF17827"/>
    </source>
</evidence>
<reference evidence="9" key="1">
    <citation type="submission" date="2016-11" db="EMBL/GenBank/DDBJ databases">
        <authorList>
            <person name="Varghese N."/>
            <person name="Submissions S."/>
        </authorList>
    </citation>
    <scope>NUCLEOTIDE SEQUENCE [LARGE SCALE GENOMIC DNA]</scope>
    <source>
        <strain evidence="9">DSM 18095</strain>
    </source>
</reference>
<dbReference type="NCBIfam" id="TIGR00536">
    <property type="entry name" value="hemK_fam"/>
    <property type="match status" value="1"/>
</dbReference>
<dbReference type="InterPro" id="IPR040758">
    <property type="entry name" value="PrmC_N"/>
</dbReference>
<dbReference type="AlphaFoldDB" id="A0A1M4WIR2"/>
<dbReference type="GO" id="GO:0102559">
    <property type="term" value="F:peptide chain release factor N(5)-glutamine methyltransferase activity"/>
    <property type="evidence" value="ECO:0007669"/>
    <property type="project" value="UniProtKB-EC"/>
</dbReference>
<name>A0A1M4WIR2_9FIRM</name>
<feature type="binding site" evidence="5">
    <location>
        <position position="185"/>
    </location>
    <ligand>
        <name>S-adenosyl-L-methionine</name>
        <dbReference type="ChEBI" id="CHEBI:59789"/>
    </ligand>
</feature>
<dbReference type="InterPro" id="IPR019874">
    <property type="entry name" value="RF_methyltr_PrmC"/>
</dbReference>
<dbReference type="EMBL" id="FQTY01000007">
    <property type="protein sequence ID" value="SHE80953.1"/>
    <property type="molecule type" value="Genomic_DNA"/>
</dbReference>
<comment type="function">
    <text evidence="5">Methylates the class 1 translation termination release factors RF1/PrfA and RF2/PrfB on the glutamine residue of the universally conserved GGQ motif.</text>
</comment>
<comment type="catalytic activity">
    <reaction evidence="4 5">
        <text>L-glutaminyl-[peptide chain release factor] + S-adenosyl-L-methionine = N(5)-methyl-L-glutaminyl-[peptide chain release factor] + S-adenosyl-L-homocysteine + H(+)</text>
        <dbReference type="Rhea" id="RHEA:42896"/>
        <dbReference type="Rhea" id="RHEA-COMP:10271"/>
        <dbReference type="Rhea" id="RHEA-COMP:10272"/>
        <dbReference type="ChEBI" id="CHEBI:15378"/>
        <dbReference type="ChEBI" id="CHEBI:30011"/>
        <dbReference type="ChEBI" id="CHEBI:57856"/>
        <dbReference type="ChEBI" id="CHEBI:59789"/>
        <dbReference type="ChEBI" id="CHEBI:61891"/>
        <dbReference type="EC" id="2.1.1.297"/>
    </reaction>
</comment>
<evidence type="ECO:0000256" key="2">
    <source>
        <dbReference type="ARBA" id="ARBA00022679"/>
    </source>
</evidence>
<keyword evidence="9" id="KW-1185">Reference proteome</keyword>
<dbReference type="GeneID" id="90993968"/>
<dbReference type="Gene3D" id="1.10.8.10">
    <property type="entry name" value="DNA helicase RuvA subunit, C-terminal domain"/>
    <property type="match status" value="1"/>
</dbReference>